<dbReference type="PANTHER" id="PTHR11461:SF211">
    <property type="entry name" value="GH10112P-RELATED"/>
    <property type="match status" value="1"/>
</dbReference>
<dbReference type="CDD" id="cd19601">
    <property type="entry name" value="serpin42Da-like"/>
    <property type="match status" value="1"/>
</dbReference>
<evidence type="ECO:0000256" key="4">
    <source>
        <dbReference type="ARBA" id="ARBA00022900"/>
    </source>
</evidence>
<evidence type="ECO:0000256" key="2">
    <source>
        <dbReference type="ARBA" id="ARBA00022690"/>
    </source>
</evidence>
<dbReference type="GO" id="GO:0004867">
    <property type="term" value="F:serine-type endopeptidase inhibitor activity"/>
    <property type="evidence" value="ECO:0007669"/>
    <property type="project" value="UniProtKB-KW"/>
</dbReference>
<protein>
    <submittedName>
        <fullName evidence="8">Putative serine proteinase inhibitor</fullName>
    </submittedName>
</protein>
<keyword evidence="4" id="KW-0722">Serine protease inhibitor</keyword>
<dbReference type="PROSITE" id="PS00284">
    <property type="entry name" value="SERPIN"/>
    <property type="match status" value="1"/>
</dbReference>
<dbReference type="AlphaFoldDB" id="A0A2M3YW91"/>
<dbReference type="SMART" id="SM00093">
    <property type="entry name" value="SERPIN"/>
    <property type="match status" value="1"/>
</dbReference>
<evidence type="ECO:0000256" key="5">
    <source>
        <dbReference type="RuleBase" id="RU000411"/>
    </source>
</evidence>
<keyword evidence="2" id="KW-0646">Protease inhibitor</keyword>
<proteinExistence type="inferred from homology"/>
<evidence type="ECO:0000256" key="6">
    <source>
        <dbReference type="SAM" id="SignalP"/>
    </source>
</evidence>
<dbReference type="EMBL" id="GGFF01000063">
    <property type="protein sequence ID" value="MBW20530.1"/>
    <property type="molecule type" value="Transcribed_RNA"/>
</dbReference>
<dbReference type="InterPro" id="IPR000215">
    <property type="entry name" value="Serpin_fam"/>
</dbReference>
<sequence length="408" mass="45993">MGSAVRRTFTLLAIVLVFGESYQCENGYRNLPGITGFTDAELVRQSNDFAIQLYKQVSLETRDGNVVISPLSISACLSLAAMGAGGLTAEEMFGGLRYGKADQKQRVADWYRRLMKQLANDSSIAIANTLYVKEEYNVKRSFHNVATSSFQSEVHELNFAQSEAAAKTINDWVERKTNNKIKNLIAPNMLDDHTRMMLVNAIHFKGYWMNPFEETRPMRFWLSETESHDVPIMYVEDKFVYRNFTEKGFSALELSYDGSDTKMLVLLPNKRNRLSALEETLPSLNLVELHNHMMKTKVAVYLPKFKIDFSLDLKKVLTTLGMGRMFSNEAEFPDLLESNERLKISKAIHKAFIEVNEEGSEAAAAAAMEGIEASYIYPSLFIADHPFIYALLSGDGAVYFIGKVTNPA</sequence>
<feature type="chain" id="PRO_5014669459" evidence="6">
    <location>
        <begin position="20"/>
        <end position="408"/>
    </location>
</feature>
<dbReference type="InterPro" id="IPR042178">
    <property type="entry name" value="Serpin_sf_1"/>
</dbReference>
<feature type="signal peptide" evidence="6">
    <location>
        <begin position="1"/>
        <end position="19"/>
    </location>
</feature>
<evidence type="ECO:0000256" key="1">
    <source>
        <dbReference type="ARBA" id="ARBA00009500"/>
    </source>
</evidence>
<accession>A0A2M3YW91</accession>
<dbReference type="InterPro" id="IPR023796">
    <property type="entry name" value="Serpin_dom"/>
</dbReference>
<name>A0A2M3YW91_9DIPT</name>
<dbReference type="Gene3D" id="2.30.39.10">
    <property type="entry name" value="Alpha-1-antitrypsin, domain 1"/>
    <property type="match status" value="1"/>
</dbReference>
<dbReference type="InterPro" id="IPR036186">
    <property type="entry name" value="Serpin_sf"/>
</dbReference>
<dbReference type="InterPro" id="IPR023795">
    <property type="entry name" value="Serpin_CS"/>
</dbReference>
<reference evidence="8" key="1">
    <citation type="submission" date="2018-01" db="EMBL/GenBank/DDBJ databases">
        <title>An insight into the sialome of Amazonian anophelines.</title>
        <authorList>
            <person name="Ribeiro J.M."/>
            <person name="Scarpassa V."/>
            <person name="Calvo E."/>
        </authorList>
    </citation>
    <scope>NUCLEOTIDE SEQUENCE</scope>
    <source>
        <tissue evidence="8">Salivary glands</tissue>
    </source>
</reference>
<dbReference type="InterPro" id="IPR042185">
    <property type="entry name" value="Serpin_sf_2"/>
</dbReference>
<keyword evidence="3 6" id="KW-0732">Signal</keyword>
<dbReference type="PANTHER" id="PTHR11461">
    <property type="entry name" value="SERINE PROTEASE INHIBITOR, SERPIN"/>
    <property type="match status" value="1"/>
</dbReference>
<feature type="domain" description="Serpin" evidence="7">
    <location>
        <begin position="51"/>
        <end position="407"/>
    </location>
</feature>
<dbReference type="FunFam" id="3.30.497.10:FF:000006">
    <property type="entry name" value="Plasminogen activator inhibitor 1"/>
    <property type="match status" value="1"/>
</dbReference>
<dbReference type="Gene3D" id="3.30.497.10">
    <property type="entry name" value="Antithrombin, subunit I, domain 2"/>
    <property type="match status" value="1"/>
</dbReference>
<dbReference type="Pfam" id="PF00079">
    <property type="entry name" value="Serpin"/>
    <property type="match status" value="1"/>
</dbReference>
<comment type="similarity">
    <text evidence="1 5">Belongs to the serpin family.</text>
</comment>
<evidence type="ECO:0000313" key="8">
    <source>
        <dbReference type="EMBL" id="MBW20530.1"/>
    </source>
</evidence>
<evidence type="ECO:0000256" key="3">
    <source>
        <dbReference type="ARBA" id="ARBA00022729"/>
    </source>
</evidence>
<evidence type="ECO:0000259" key="7">
    <source>
        <dbReference type="SMART" id="SM00093"/>
    </source>
</evidence>
<dbReference type="GO" id="GO:0005615">
    <property type="term" value="C:extracellular space"/>
    <property type="evidence" value="ECO:0007669"/>
    <property type="project" value="InterPro"/>
</dbReference>
<organism evidence="8">
    <name type="scientific">Anopheles nuneztovari</name>
    <dbReference type="NCBI Taxonomy" id="30067"/>
    <lineage>
        <taxon>Eukaryota</taxon>
        <taxon>Metazoa</taxon>
        <taxon>Ecdysozoa</taxon>
        <taxon>Arthropoda</taxon>
        <taxon>Hexapoda</taxon>
        <taxon>Insecta</taxon>
        <taxon>Pterygota</taxon>
        <taxon>Neoptera</taxon>
        <taxon>Endopterygota</taxon>
        <taxon>Diptera</taxon>
        <taxon>Nematocera</taxon>
        <taxon>Culicoidea</taxon>
        <taxon>Culicidae</taxon>
        <taxon>Anophelinae</taxon>
        <taxon>Anopheles</taxon>
    </lineage>
</organism>
<dbReference type="SUPFAM" id="SSF56574">
    <property type="entry name" value="Serpins"/>
    <property type="match status" value="1"/>
</dbReference>